<evidence type="ECO:0000313" key="3">
    <source>
        <dbReference type="EMBL" id="KGF72434.1"/>
    </source>
</evidence>
<dbReference type="CDD" id="cd00293">
    <property type="entry name" value="USP-like"/>
    <property type="match status" value="2"/>
</dbReference>
<name>A0A098TJK5_9CYAN</name>
<dbReference type="PANTHER" id="PTHR46268">
    <property type="entry name" value="STRESS RESPONSE PROTEIN NHAX"/>
    <property type="match status" value="1"/>
</dbReference>
<dbReference type="Gene3D" id="3.40.50.620">
    <property type="entry name" value="HUPs"/>
    <property type="match status" value="2"/>
</dbReference>
<proteinExistence type="inferred from homology"/>
<protein>
    <recommendedName>
        <fullName evidence="2">UspA domain-containing protein</fullName>
    </recommendedName>
</protein>
<dbReference type="EMBL" id="JJML01000026">
    <property type="protein sequence ID" value="KGF72434.1"/>
    <property type="molecule type" value="Genomic_DNA"/>
</dbReference>
<dbReference type="InterPro" id="IPR014729">
    <property type="entry name" value="Rossmann-like_a/b/a_fold"/>
</dbReference>
<dbReference type="Proteomes" id="UP000030170">
    <property type="component" value="Unassembled WGS sequence"/>
</dbReference>
<dbReference type="RefSeq" id="WP_036533736.1">
    <property type="nucleotide sequence ID" value="NZ_JJML01000026.1"/>
</dbReference>
<evidence type="ECO:0000259" key="2">
    <source>
        <dbReference type="Pfam" id="PF00582"/>
    </source>
</evidence>
<comment type="caution">
    <text evidence="3">The sequence shown here is derived from an EMBL/GenBank/DDBJ whole genome shotgun (WGS) entry which is preliminary data.</text>
</comment>
<dbReference type="OrthoDB" id="552876at2"/>
<comment type="similarity">
    <text evidence="1">Belongs to the universal stress protein A family.</text>
</comment>
<evidence type="ECO:0000313" key="4">
    <source>
        <dbReference type="Proteomes" id="UP000030170"/>
    </source>
</evidence>
<dbReference type="AlphaFoldDB" id="A0A098TJK5"/>
<gene>
    <name evidence="3" type="ORF">DO97_08635</name>
</gene>
<feature type="domain" description="UspA" evidence="2">
    <location>
        <begin position="157"/>
        <end position="288"/>
    </location>
</feature>
<dbReference type="STRING" id="1497020.DO97_08635"/>
<sequence>MFQRCLVCTDFADGLHRLIHFVPDLAAGGIRHLVFLHSVPLNEGGGIPRIDTEKIEQAQTRLSSALQQVPTGVEVVVEVQSGDPVERVLAVAKAYGSEVILMGMPSRNLLNEKLFGSNTIAVSQRAEIPILNLRPAMTAAFTAEELALRCQHLFRYLLLPYDGSDSAQFLVQQIQHYAQHQVSDSLHQCLLCWVVEEGTRQDALAHATKVQQAEAQLAIAKTNLESGNLAVTVEIRRGNPVTEVLASAQELDISAIAITSEHCGKFWELSIPSFGGEILRRSWHPVIFFPQQQR</sequence>
<feature type="domain" description="UspA" evidence="2">
    <location>
        <begin position="1"/>
        <end position="131"/>
    </location>
</feature>
<dbReference type="PANTHER" id="PTHR46268:SF22">
    <property type="entry name" value="SENSOR PROTEIN KDPD-RELATED"/>
    <property type="match status" value="1"/>
</dbReference>
<organism evidence="3 4">
    <name type="scientific">Neosynechococcus sphagnicola sy1</name>
    <dbReference type="NCBI Taxonomy" id="1497020"/>
    <lineage>
        <taxon>Bacteria</taxon>
        <taxon>Bacillati</taxon>
        <taxon>Cyanobacteriota</taxon>
        <taxon>Cyanophyceae</taxon>
        <taxon>Neosynechococcales</taxon>
        <taxon>Neosynechococcaceae</taxon>
        <taxon>Neosynechococcus</taxon>
    </lineage>
</organism>
<dbReference type="Pfam" id="PF00582">
    <property type="entry name" value="Usp"/>
    <property type="match status" value="2"/>
</dbReference>
<keyword evidence="4" id="KW-1185">Reference proteome</keyword>
<dbReference type="InterPro" id="IPR006016">
    <property type="entry name" value="UspA"/>
</dbReference>
<dbReference type="SUPFAM" id="SSF52402">
    <property type="entry name" value="Adenine nucleotide alpha hydrolases-like"/>
    <property type="match status" value="2"/>
</dbReference>
<reference evidence="3 4" key="1">
    <citation type="journal article" date="2014" name="Mol. Ecol.">
        <title>Evolution of Synechococcus.</title>
        <authorList>
            <person name="Dvorak P."/>
            <person name="Casamatta D."/>
            <person name="Hasler P."/>
            <person name="Poulickova A."/>
            <person name="Ondrej V."/>
            <person name="Sanges R."/>
        </authorList>
    </citation>
    <scope>NUCLEOTIDE SEQUENCE [LARGE SCALE GENOMIC DNA]</scope>
    <source>
        <strain evidence="3 4">CAUP A 1101</strain>
    </source>
</reference>
<evidence type="ECO:0000256" key="1">
    <source>
        <dbReference type="ARBA" id="ARBA00008791"/>
    </source>
</evidence>
<accession>A0A098TJK5</accession>